<gene>
    <name evidence="1" type="ORF">LEMA_P041680.1</name>
</gene>
<protein>
    <submittedName>
        <fullName evidence="1">Predicted protein</fullName>
    </submittedName>
</protein>
<name>E4ZNP8_LEPMJ</name>
<evidence type="ECO:0000313" key="1">
    <source>
        <dbReference type="EMBL" id="CBX93267.1"/>
    </source>
</evidence>
<dbReference type="Proteomes" id="UP000002668">
    <property type="component" value="Genome"/>
</dbReference>
<organism evidence="2">
    <name type="scientific">Leptosphaeria maculans (strain JN3 / isolate v23.1.3 / race Av1-4-5-6-7-8)</name>
    <name type="common">Blackleg fungus</name>
    <name type="synonym">Phoma lingam</name>
    <dbReference type="NCBI Taxonomy" id="985895"/>
    <lineage>
        <taxon>Eukaryota</taxon>
        <taxon>Fungi</taxon>
        <taxon>Dikarya</taxon>
        <taxon>Ascomycota</taxon>
        <taxon>Pezizomycotina</taxon>
        <taxon>Dothideomycetes</taxon>
        <taxon>Pleosporomycetidae</taxon>
        <taxon>Pleosporales</taxon>
        <taxon>Pleosporineae</taxon>
        <taxon>Leptosphaeriaceae</taxon>
        <taxon>Plenodomus</taxon>
        <taxon>Plenodomus lingam/Leptosphaeria maculans species complex</taxon>
    </lineage>
</organism>
<proteinExistence type="predicted"/>
<evidence type="ECO:0000313" key="2">
    <source>
        <dbReference type="Proteomes" id="UP000002668"/>
    </source>
</evidence>
<keyword evidence="2" id="KW-1185">Reference proteome</keyword>
<dbReference type="HOGENOM" id="CLU_1366458_0_0_1"/>
<dbReference type="AlphaFoldDB" id="E4ZNP8"/>
<dbReference type="InParanoid" id="E4ZNP8"/>
<reference evidence="2" key="1">
    <citation type="journal article" date="2011" name="Nat. Commun.">
        <title>Effector diversification within compartments of the Leptosphaeria maculans genome affected by Repeat-Induced Point mutations.</title>
        <authorList>
            <person name="Rouxel T."/>
            <person name="Grandaubert J."/>
            <person name="Hane J.K."/>
            <person name="Hoede C."/>
            <person name="van de Wouw A.P."/>
            <person name="Couloux A."/>
            <person name="Dominguez V."/>
            <person name="Anthouard V."/>
            <person name="Bally P."/>
            <person name="Bourras S."/>
            <person name="Cozijnsen A.J."/>
            <person name="Ciuffetti L.M."/>
            <person name="Degrave A."/>
            <person name="Dilmaghani A."/>
            <person name="Duret L."/>
            <person name="Fudal I."/>
            <person name="Goodwin S.B."/>
            <person name="Gout L."/>
            <person name="Glaser N."/>
            <person name="Linglin J."/>
            <person name="Kema G.H.J."/>
            <person name="Lapalu N."/>
            <person name="Lawrence C.B."/>
            <person name="May K."/>
            <person name="Meyer M."/>
            <person name="Ollivier B."/>
            <person name="Poulain J."/>
            <person name="Schoch C.L."/>
            <person name="Simon A."/>
            <person name="Spatafora J.W."/>
            <person name="Stachowiak A."/>
            <person name="Turgeon B.G."/>
            <person name="Tyler B.M."/>
            <person name="Vincent D."/>
            <person name="Weissenbach J."/>
            <person name="Amselem J."/>
            <person name="Quesneville H."/>
            <person name="Oliver R.P."/>
            <person name="Wincker P."/>
            <person name="Balesdent M.-H."/>
            <person name="Howlett B.J."/>
        </authorList>
    </citation>
    <scope>NUCLEOTIDE SEQUENCE [LARGE SCALE GENOMIC DNA]</scope>
    <source>
        <strain evidence="2">JN3 / isolate v23.1.3 / race Av1-4-5-6-7-8</strain>
    </source>
</reference>
<sequence>MPGQQSVSAIFIGLVLFHSERLRDLRWPEFDQWTRCHTWGYGRACQSAPTRQGAENQQTPTDDPCRLNMIVLFSNTCLTALPREQIGRAFVKTRLIFSGVMTQHTVMMVMSDWMTRLWLCLDGCDRICNREKPYAGQFRSSLFKSSTTPLSTKQQIGATYETATMPNNRLAVPPALLRSKRDRLQLKRETDTILRSGTAM</sequence>
<dbReference type="EMBL" id="FP929105">
    <property type="protein sequence ID" value="CBX93267.1"/>
    <property type="molecule type" value="Genomic_DNA"/>
</dbReference>
<dbReference type="VEuPathDB" id="FungiDB:LEMA_P041680.1"/>
<accession>E4ZNP8</accession>